<feature type="region of interest" description="Disordered" evidence="1">
    <location>
        <begin position="1"/>
        <end position="33"/>
    </location>
</feature>
<accession>A0A1Y2FDN7</accession>
<dbReference type="EMBL" id="MCFI01000010">
    <property type="protein sequence ID" value="ORY82029.1"/>
    <property type="molecule type" value="Genomic_DNA"/>
</dbReference>
<feature type="region of interest" description="Disordered" evidence="1">
    <location>
        <begin position="291"/>
        <end position="312"/>
    </location>
</feature>
<keyword evidence="4" id="KW-1185">Reference proteome</keyword>
<evidence type="ECO:0000313" key="3">
    <source>
        <dbReference type="EMBL" id="ORY82029.1"/>
    </source>
</evidence>
<dbReference type="RefSeq" id="XP_040725163.1">
    <property type="nucleotide sequence ID" value="XM_040871249.1"/>
</dbReference>
<dbReference type="SMART" id="SM01373">
    <property type="entry name" value="MAGE"/>
    <property type="match status" value="1"/>
</dbReference>
<dbReference type="Gene3D" id="1.10.10.1200">
    <property type="entry name" value="MAGE homology domain, winged helix WH1 motif"/>
    <property type="match status" value="1"/>
</dbReference>
<feature type="compositionally biased region" description="Low complexity" evidence="1">
    <location>
        <begin position="118"/>
        <end position="135"/>
    </location>
</feature>
<dbReference type="GeneID" id="63787848"/>
<dbReference type="InterPro" id="IPR041899">
    <property type="entry name" value="MAGE_WH2"/>
</dbReference>
<dbReference type="Gene3D" id="1.10.10.1210">
    <property type="entry name" value="MAGE homology domain, winged helix WH2 motif"/>
    <property type="match status" value="1"/>
</dbReference>
<dbReference type="Proteomes" id="UP000193685">
    <property type="component" value="Unassembled WGS sequence"/>
</dbReference>
<gene>
    <name evidence="3" type="ORF">BCR37DRAFT_393072</name>
</gene>
<organism evidence="3 4">
    <name type="scientific">Protomyces lactucae-debilis</name>
    <dbReference type="NCBI Taxonomy" id="2754530"/>
    <lineage>
        <taxon>Eukaryota</taxon>
        <taxon>Fungi</taxon>
        <taxon>Dikarya</taxon>
        <taxon>Ascomycota</taxon>
        <taxon>Taphrinomycotina</taxon>
        <taxon>Taphrinomycetes</taxon>
        <taxon>Taphrinales</taxon>
        <taxon>Protomycetaceae</taxon>
        <taxon>Protomyces</taxon>
    </lineage>
</organism>
<comment type="caution">
    <text evidence="3">The sequence shown here is derived from an EMBL/GenBank/DDBJ whole genome shotgun (WGS) entry which is preliminary data.</text>
</comment>
<feature type="compositionally biased region" description="Acidic residues" evidence="1">
    <location>
        <begin position="293"/>
        <end position="312"/>
    </location>
</feature>
<feature type="region of interest" description="Disordered" evidence="1">
    <location>
        <begin position="117"/>
        <end position="138"/>
    </location>
</feature>
<dbReference type="Pfam" id="PF01454">
    <property type="entry name" value="MAGE"/>
    <property type="match status" value="1"/>
</dbReference>
<dbReference type="PANTHER" id="PTHR11736">
    <property type="entry name" value="MELANOMA-ASSOCIATED ANTIGEN MAGE ANTIGEN"/>
    <property type="match status" value="1"/>
</dbReference>
<proteinExistence type="predicted"/>
<dbReference type="GO" id="GO:0006281">
    <property type="term" value="P:DNA repair"/>
    <property type="evidence" value="ECO:0007669"/>
    <property type="project" value="TreeGrafter"/>
</dbReference>
<dbReference type="InterPro" id="IPR041898">
    <property type="entry name" value="MAGE_WH1"/>
</dbReference>
<dbReference type="OrthoDB" id="205198at2759"/>
<dbReference type="PANTHER" id="PTHR11736:SF14">
    <property type="entry name" value="NSE3 HOMOLOG, SMC5-SMC6 COMPLEX COMPONENT"/>
    <property type="match status" value="1"/>
</dbReference>
<evidence type="ECO:0000256" key="1">
    <source>
        <dbReference type="SAM" id="MobiDB-lite"/>
    </source>
</evidence>
<protein>
    <submittedName>
        <fullName evidence="3">MAGE family-domain-containing protein</fullName>
    </submittedName>
</protein>
<evidence type="ECO:0000259" key="2">
    <source>
        <dbReference type="SMART" id="SM01373"/>
    </source>
</evidence>
<dbReference type="AlphaFoldDB" id="A0A1Y2FDN7"/>
<dbReference type="GO" id="GO:0005634">
    <property type="term" value="C:nucleus"/>
    <property type="evidence" value="ECO:0007669"/>
    <property type="project" value="TreeGrafter"/>
</dbReference>
<feature type="domain" description="MAGE" evidence="2">
    <location>
        <begin position="45"/>
        <end position="257"/>
    </location>
</feature>
<dbReference type="STRING" id="56484.A0A1Y2FDN7"/>
<dbReference type="InterPro" id="IPR002190">
    <property type="entry name" value="MHD_dom"/>
</dbReference>
<name>A0A1Y2FDN7_PROLT</name>
<sequence length="312" mass="33924">MPSQSQAAGKRRIRRAADDDSDEEATQASSNNLTATEVKRMSQKLVRLALSLEHARLPIRRDLITKEILQGAPRRAFAAVFEAAQTSLQEVFGMRLEELPAKDRKKGMTMTQMRKLAHTQATAATQPGTQASQSARSAAVGTQQKQWVLRTTLSPEIRGATMGVFVKGEALYNAVSGVILVLVSMSAEQTCSSVKLNQYMHRLGWDIDTPAGKLDDVLKLMRKQGYLDSCKDDSSTEAGGVLHFLGPRGKMETSRNVKNLGNLVKKLYNAEPGSAAAKKVEASIKGTLSVALGEEEEEEDAASGDEVVYEEV</sequence>
<dbReference type="OMA" id="GMQMVEQ"/>
<dbReference type="InterPro" id="IPR037445">
    <property type="entry name" value="MAGE"/>
</dbReference>
<evidence type="ECO:0000313" key="4">
    <source>
        <dbReference type="Proteomes" id="UP000193685"/>
    </source>
</evidence>
<reference evidence="3 4" key="1">
    <citation type="submission" date="2016-07" db="EMBL/GenBank/DDBJ databases">
        <title>Pervasive Adenine N6-methylation of Active Genes in Fungi.</title>
        <authorList>
            <consortium name="DOE Joint Genome Institute"/>
            <person name="Mondo S.J."/>
            <person name="Dannebaum R.O."/>
            <person name="Kuo R.C."/>
            <person name="Labutti K."/>
            <person name="Haridas S."/>
            <person name="Kuo A."/>
            <person name="Salamov A."/>
            <person name="Ahrendt S.R."/>
            <person name="Lipzen A."/>
            <person name="Sullivan W."/>
            <person name="Andreopoulos W.B."/>
            <person name="Clum A."/>
            <person name="Lindquist E."/>
            <person name="Daum C."/>
            <person name="Ramamoorthy G.K."/>
            <person name="Gryganskyi A."/>
            <person name="Culley D."/>
            <person name="Magnuson J.K."/>
            <person name="James T.Y."/>
            <person name="O'Malley M.A."/>
            <person name="Stajich J.E."/>
            <person name="Spatafora J.W."/>
            <person name="Visel A."/>
            <person name="Grigoriev I.V."/>
        </authorList>
    </citation>
    <scope>NUCLEOTIDE SEQUENCE [LARGE SCALE GENOMIC DNA]</scope>
    <source>
        <strain evidence="3 4">12-1054</strain>
    </source>
</reference>